<evidence type="ECO:0000256" key="1">
    <source>
        <dbReference type="SAM" id="Phobius"/>
    </source>
</evidence>
<keyword evidence="1" id="KW-0812">Transmembrane</keyword>
<evidence type="ECO:0000313" key="3">
    <source>
        <dbReference type="Proteomes" id="UP000646827"/>
    </source>
</evidence>
<feature type="transmembrane region" description="Helical" evidence="1">
    <location>
        <begin position="25"/>
        <end position="46"/>
    </location>
</feature>
<dbReference type="EMBL" id="JAEPRB010000005">
    <property type="protein sequence ID" value="KAG2227725.1"/>
    <property type="molecule type" value="Genomic_DNA"/>
</dbReference>
<dbReference type="OrthoDB" id="2230209at2759"/>
<comment type="caution">
    <text evidence="2">The sequence shown here is derived from an EMBL/GenBank/DDBJ whole genome shotgun (WGS) entry which is preliminary data.</text>
</comment>
<feature type="transmembrane region" description="Helical" evidence="1">
    <location>
        <begin position="167"/>
        <end position="185"/>
    </location>
</feature>
<feature type="transmembrane region" description="Helical" evidence="1">
    <location>
        <begin position="127"/>
        <end position="146"/>
    </location>
</feature>
<keyword evidence="1" id="KW-0472">Membrane</keyword>
<name>A0A8H7SDT6_9FUNG</name>
<organism evidence="2 3">
    <name type="scientific">Circinella minor</name>
    <dbReference type="NCBI Taxonomy" id="1195481"/>
    <lineage>
        <taxon>Eukaryota</taxon>
        <taxon>Fungi</taxon>
        <taxon>Fungi incertae sedis</taxon>
        <taxon>Mucoromycota</taxon>
        <taxon>Mucoromycotina</taxon>
        <taxon>Mucoromycetes</taxon>
        <taxon>Mucorales</taxon>
        <taxon>Lichtheimiaceae</taxon>
        <taxon>Circinella</taxon>
    </lineage>
</organism>
<dbReference type="AlphaFoldDB" id="A0A8H7SDT6"/>
<protein>
    <submittedName>
        <fullName evidence="2">Uncharacterized protein</fullName>
    </submittedName>
</protein>
<evidence type="ECO:0000313" key="2">
    <source>
        <dbReference type="EMBL" id="KAG2227725.1"/>
    </source>
</evidence>
<dbReference type="Proteomes" id="UP000646827">
    <property type="component" value="Unassembled WGS sequence"/>
</dbReference>
<reference evidence="2 3" key="1">
    <citation type="submission" date="2020-12" db="EMBL/GenBank/DDBJ databases">
        <title>Metabolic potential, ecology and presence of endohyphal bacteria is reflected in genomic diversity of Mucoromycotina.</title>
        <authorList>
            <person name="Muszewska A."/>
            <person name="Okrasinska A."/>
            <person name="Steczkiewicz K."/>
            <person name="Drgas O."/>
            <person name="Orlowska M."/>
            <person name="Perlinska-Lenart U."/>
            <person name="Aleksandrzak-Piekarczyk T."/>
            <person name="Szatraj K."/>
            <person name="Zielenkiewicz U."/>
            <person name="Pilsyk S."/>
            <person name="Malc E."/>
            <person name="Mieczkowski P."/>
            <person name="Kruszewska J.S."/>
            <person name="Biernat P."/>
            <person name="Pawlowska J."/>
        </authorList>
    </citation>
    <scope>NUCLEOTIDE SEQUENCE [LARGE SCALE GENOMIC DNA]</scope>
    <source>
        <strain evidence="2 3">CBS 142.35</strain>
    </source>
</reference>
<gene>
    <name evidence="2" type="ORF">INT45_004767</name>
</gene>
<keyword evidence="3" id="KW-1185">Reference proteome</keyword>
<keyword evidence="1" id="KW-1133">Transmembrane helix</keyword>
<accession>A0A8H7SDT6</accession>
<proteinExistence type="predicted"/>
<sequence length="217" mass="25191">MTLLHTLFSLSSTSSSSRSHTFPPIFVLFHMLFQISHLVAHLFGILTLERFCVVYGTSLYWTGWLMGTFVFKSERLPLDFTVIAFWLLMLERRNAWGLIQWEFASQLEDTSQDQPIAFGNTVRLITYRIWTIFGVGLAWACIYLPLATHDGYSLSSLLLNPMNLIRWYFATIISGLGMICYWSFWTFQYRGVVWQRELRKGIAVWYSDGIARAADII</sequence>